<feature type="region of interest" description="Disordered" evidence="1">
    <location>
        <begin position="167"/>
        <end position="246"/>
    </location>
</feature>
<feature type="compositionally biased region" description="Basic and acidic residues" evidence="1">
    <location>
        <begin position="167"/>
        <end position="218"/>
    </location>
</feature>
<keyword evidence="2" id="KW-0812">Transmembrane</keyword>
<evidence type="ECO:0000313" key="3">
    <source>
        <dbReference type="EMBL" id="QGS07248.1"/>
    </source>
</evidence>
<dbReference type="RefSeq" id="WP_006364156.1">
    <property type="nucleotide sequence ID" value="NZ_CP046313.1"/>
</dbReference>
<evidence type="ECO:0000256" key="2">
    <source>
        <dbReference type="SAM" id="Phobius"/>
    </source>
</evidence>
<dbReference type="GeneID" id="84802148"/>
<evidence type="ECO:0000256" key="1">
    <source>
        <dbReference type="SAM" id="MobiDB-lite"/>
    </source>
</evidence>
<reference evidence="3 4" key="1">
    <citation type="submission" date="2019-11" db="EMBL/GenBank/DDBJ databases">
        <title>FDA dAtabase for Regulatory Grade micrObial Sequences (FDA-ARGOS): Supporting development and validation of Infectious Disease Dx tests.</title>
        <authorList>
            <person name="Turner S."/>
            <person name="Byrd R."/>
            <person name="Tallon L."/>
            <person name="Sadzewicz L."/>
            <person name="Vavikolanu K."/>
            <person name="Mehta A."/>
            <person name="Aluvathingal J."/>
            <person name="Nadendla S."/>
            <person name="Myers T."/>
            <person name="Yan Y."/>
            <person name="Sichtig H."/>
        </authorList>
    </citation>
    <scope>NUCLEOTIDE SEQUENCE [LARGE SCALE GENOMIC DNA]</scope>
    <source>
        <strain evidence="3 4">FDAARGOS_742</strain>
    </source>
</reference>
<feature type="compositionally biased region" description="Low complexity" evidence="1">
    <location>
        <begin position="219"/>
        <end position="229"/>
    </location>
</feature>
<keyword evidence="2" id="KW-1133">Transmembrane helix</keyword>
<name>A0ABX6FFG7_9BACL</name>
<protein>
    <recommendedName>
        <fullName evidence="5">Lipoprotein</fullName>
    </recommendedName>
</protein>
<keyword evidence="2" id="KW-0472">Membrane</keyword>
<proteinExistence type="predicted"/>
<evidence type="ECO:0000313" key="4">
    <source>
        <dbReference type="Proteomes" id="UP000427636"/>
    </source>
</evidence>
<organism evidence="3 4">
    <name type="scientific">Gemella sanguinis</name>
    <dbReference type="NCBI Taxonomy" id="84135"/>
    <lineage>
        <taxon>Bacteria</taxon>
        <taxon>Bacillati</taxon>
        <taxon>Bacillota</taxon>
        <taxon>Bacilli</taxon>
        <taxon>Bacillales</taxon>
        <taxon>Gemellaceae</taxon>
        <taxon>Gemella</taxon>
    </lineage>
</organism>
<keyword evidence="4" id="KW-1185">Reference proteome</keyword>
<feature type="compositionally biased region" description="Polar residues" evidence="1">
    <location>
        <begin position="230"/>
        <end position="246"/>
    </location>
</feature>
<evidence type="ECO:0008006" key="5">
    <source>
        <dbReference type="Google" id="ProtNLM"/>
    </source>
</evidence>
<dbReference type="EMBL" id="CP046313">
    <property type="protein sequence ID" value="QGS07248.1"/>
    <property type="molecule type" value="Genomic_DNA"/>
</dbReference>
<dbReference type="Proteomes" id="UP000427636">
    <property type="component" value="Chromosome"/>
</dbReference>
<gene>
    <name evidence="3" type="ORF">FOC50_02620</name>
</gene>
<accession>A0ABX6FFG7</accession>
<feature type="transmembrane region" description="Helical" evidence="2">
    <location>
        <begin position="7"/>
        <end position="25"/>
    </location>
</feature>
<sequence>MKKFFSLLLPIITIVLIVGGTYFYMHSGSEKIKNEHSKYVSLINDDHDFGAGLKGLESLTTEKAKSVLSNVENEIETATELKSIDESLKSADIESAENHLDKAKQLDTSKTFGKATNWFNTEISNYKKAVEEINELDIYAEDYDTLLKNIVEKYHFNYDSIKKKLLGNKDNDEKSSDSEKTDDKDSVDQKSNDSESDKEEKEEKEKSKDKEKTKETKTQKSSQSKKSSTPNTQVHPQIYGQQTPETYNTLRYTQEGSVSRNIVENELKGDISNFSNEEINAAIARYNAKNQG</sequence>